<gene>
    <name evidence="2" type="ORF">NIES593_11205</name>
</gene>
<feature type="domain" description="Sulfatase-modifying factor enzyme-like" evidence="1">
    <location>
        <begin position="41"/>
        <end position="273"/>
    </location>
</feature>
<dbReference type="STRING" id="1921803.NIES593_11205"/>
<dbReference type="SUPFAM" id="SSF56436">
    <property type="entry name" value="C-type lectin-like"/>
    <property type="match status" value="1"/>
</dbReference>
<evidence type="ECO:0000259" key="1">
    <source>
        <dbReference type="Pfam" id="PF03781"/>
    </source>
</evidence>
<dbReference type="AlphaFoldDB" id="A0A1U7HHI9"/>
<dbReference type="RefSeq" id="WP_073599656.1">
    <property type="nucleotide sequence ID" value="NZ_MRCB01000011.1"/>
</dbReference>
<name>A0A1U7HHI9_9CYAN</name>
<dbReference type="InterPro" id="IPR051043">
    <property type="entry name" value="Sulfatase_Mod_Factor_Kinase"/>
</dbReference>
<organism evidence="2 3">
    <name type="scientific">Hydrococcus rivularis NIES-593</name>
    <dbReference type="NCBI Taxonomy" id="1921803"/>
    <lineage>
        <taxon>Bacteria</taxon>
        <taxon>Bacillati</taxon>
        <taxon>Cyanobacteriota</taxon>
        <taxon>Cyanophyceae</taxon>
        <taxon>Pleurocapsales</taxon>
        <taxon>Hydrococcaceae</taxon>
        <taxon>Hydrococcus</taxon>
    </lineage>
</organism>
<dbReference type="InterPro" id="IPR042095">
    <property type="entry name" value="SUMF_sf"/>
</dbReference>
<dbReference type="OrthoDB" id="9768004at2"/>
<reference evidence="2 3" key="1">
    <citation type="submission" date="2016-11" db="EMBL/GenBank/DDBJ databases">
        <title>Draft Genome Sequences of Nine Cyanobacterial Strains from Diverse Habitats.</title>
        <authorList>
            <person name="Zhu T."/>
            <person name="Hou S."/>
            <person name="Lu X."/>
            <person name="Hess W.R."/>
        </authorList>
    </citation>
    <scope>NUCLEOTIDE SEQUENCE [LARGE SCALE GENOMIC DNA]</scope>
    <source>
        <strain evidence="2 3">NIES-593</strain>
    </source>
</reference>
<dbReference type="PANTHER" id="PTHR23150">
    <property type="entry name" value="SULFATASE MODIFYING FACTOR 1, 2"/>
    <property type="match status" value="1"/>
</dbReference>
<accession>A0A1U7HHI9</accession>
<dbReference type="InterPro" id="IPR005532">
    <property type="entry name" value="SUMF_dom"/>
</dbReference>
<protein>
    <recommendedName>
        <fullName evidence="1">Sulfatase-modifying factor enzyme-like domain-containing protein</fullName>
    </recommendedName>
</protein>
<dbReference type="GO" id="GO:0120147">
    <property type="term" value="F:formylglycine-generating oxidase activity"/>
    <property type="evidence" value="ECO:0007669"/>
    <property type="project" value="TreeGrafter"/>
</dbReference>
<comment type="caution">
    <text evidence="2">The sequence shown here is derived from an EMBL/GenBank/DDBJ whole genome shotgun (WGS) entry which is preliminary data.</text>
</comment>
<dbReference type="Proteomes" id="UP000186868">
    <property type="component" value="Unassembled WGS sequence"/>
</dbReference>
<keyword evidence="3" id="KW-1185">Reference proteome</keyword>
<dbReference type="EMBL" id="MRCB01000011">
    <property type="protein sequence ID" value="OKH23024.1"/>
    <property type="molecule type" value="Genomic_DNA"/>
</dbReference>
<dbReference type="PANTHER" id="PTHR23150:SF35">
    <property type="entry name" value="BLL6746 PROTEIN"/>
    <property type="match status" value="1"/>
</dbReference>
<dbReference type="InterPro" id="IPR016187">
    <property type="entry name" value="CTDL_fold"/>
</dbReference>
<proteinExistence type="predicted"/>
<dbReference type="Pfam" id="PF03781">
    <property type="entry name" value="FGE-sulfatase"/>
    <property type="match status" value="1"/>
</dbReference>
<evidence type="ECO:0000313" key="2">
    <source>
        <dbReference type="EMBL" id="OKH23024.1"/>
    </source>
</evidence>
<sequence>MNTHVFEFDVATVKPQAQELKLSRVQGRYFSEELGNGVILEMVAIPAGIYAMGSPDDEIERYDNERPQHWVAIKPFFMSKYPITQAQWQAIATLDPVELPLIPNPSKFKGADRPIERVSWYEAVEFCRRLSQLNSRNYRLPTEAEWEYACRAGTITPFHFGKRLPQHLVNTRSSQLRSKKVEGTTPVGAFGVANAFGLYDMHGNVYEWCLDLWHDDYEGAPADGSAWLIAGGQEESRVIRGGFWLSHSKHCRSAYRDCCEPDSRSSVVGLRVVCEEQSLGISSLRPTECLPDDSCGS</sequence>
<evidence type="ECO:0000313" key="3">
    <source>
        <dbReference type="Proteomes" id="UP000186868"/>
    </source>
</evidence>
<dbReference type="Gene3D" id="3.90.1580.10">
    <property type="entry name" value="paralog of FGE (formylglycine-generating enzyme)"/>
    <property type="match status" value="1"/>
</dbReference>